<comment type="caution">
    <text evidence="4">The sequence shown here is derived from an EMBL/GenBank/DDBJ whole genome shotgun (WGS) entry which is preliminary data.</text>
</comment>
<dbReference type="EMBL" id="JALJAT010000002">
    <property type="protein sequence ID" value="KAK4473417.1"/>
    <property type="molecule type" value="Genomic_DNA"/>
</dbReference>
<dbReference type="AlphaFoldDB" id="A0AAE1ZGJ2"/>
<dbReference type="InterPro" id="IPR036869">
    <property type="entry name" value="J_dom_sf"/>
</dbReference>
<sequence>MMVALLLKFCSGLKLFGFHNLCGFRNFILSRCYYKHSMCNVNLMIASLSSSIISSRTCWNCKRLLEDVDFFCKCGKVQPVNTNWSYFEVLGYSSPQPVIDVDDLSDRMRQSQKLLHPDKFSGKSPYERKLALDASAFINKAYSCLQKPVERYEYILRLHGMSTDNLDLRKSGDLDFLSEVMDRREKVEEVVNAISNFKSSKKTISGLSNSINELVVDIRQWLSDEEKSLISFIKKSDWSRALISLSRFKYILKIFEELREHELAWRKLGINVTMTH</sequence>
<dbReference type="GO" id="GO:0051087">
    <property type="term" value="F:protein-folding chaperone binding"/>
    <property type="evidence" value="ECO:0007669"/>
    <property type="project" value="InterPro"/>
</dbReference>
<evidence type="ECO:0000256" key="1">
    <source>
        <dbReference type="ARBA" id="ARBA00010476"/>
    </source>
</evidence>
<dbReference type="PANTHER" id="PTHR14021">
    <property type="entry name" value="IRON-SULFUR CLUSTER CO-CHAPERONE PROTEIN HSCB"/>
    <property type="match status" value="1"/>
</dbReference>
<dbReference type="PROSITE" id="PS50076">
    <property type="entry name" value="DNAJ_2"/>
    <property type="match status" value="1"/>
</dbReference>
<dbReference type="Gene3D" id="1.20.1280.20">
    <property type="entry name" value="HscB, C-terminal domain"/>
    <property type="match status" value="1"/>
</dbReference>
<gene>
    <name evidence="4" type="ORF">MN116_002789</name>
</gene>
<dbReference type="GO" id="GO:0001671">
    <property type="term" value="F:ATPase activator activity"/>
    <property type="evidence" value="ECO:0007669"/>
    <property type="project" value="InterPro"/>
</dbReference>
<dbReference type="InterPro" id="IPR004640">
    <property type="entry name" value="HscB"/>
</dbReference>
<reference evidence="4" key="2">
    <citation type="journal article" date="2023" name="Infect Dis Poverty">
        <title>Chromosome-scale genome of the human blood fluke Schistosoma mekongi and its implications for public health.</title>
        <authorList>
            <person name="Zhou M."/>
            <person name="Xu L."/>
            <person name="Xu D."/>
            <person name="Chen W."/>
            <person name="Khan J."/>
            <person name="Hu Y."/>
            <person name="Huang H."/>
            <person name="Wei H."/>
            <person name="Zhang Y."/>
            <person name="Chusongsang P."/>
            <person name="Tanasarnprasert K."/>
            <person name="Hu X."/>
            <person name="Limpanont Y."/>
            <person name="Lv Z."/>
        </authorList>
    </citation>
    <scope>NUCLEOTIDE SEQUENCE</scope>
    <source>
        <strain evidence="4">LV_2022a</strain>
    </source>
</reference>
<dbReference type="InterPro" id="IPR036386">
    <property type="entry name" value="HscB_C_sf"/>
</dbReference>
<dbReference type="SUPFAM" id="SSF46565">
    <property type="entry name" value="Chaperone J-domain"/>
    <property type="match status" value="1"/>
</dbReference>
<dbReference type="InterPro" id="IPR001623">
    <property type="entry name" value="DnaJ_domain"/>
</dbReference>
<protein>
    <recommendedName>
        <fullName evidence="3">J domain-containing protein</fullName>
    </recommendedName>
</protein>
<keyword evidence="2" id="KW-0143">Chaperone</keyword>
<evidence type="ECO:0000313" key="5">
    <source>
        <dbReference type="Proteomes" id="UP001292079"/>
    </source>
</evidence>
<evidence type="ECO:0000259" key="3">
    <source>
        <dbReference type="PROSITE" id="PS50076"/>
    </source>
</evidence>
<dbReference type="NCBIfam" id="TIGR00714">
    <property type="entry name" value="hscB"/>
    <property type="match status" value="1"/>
</dbReference>
<accession>A0AAE1ZGJ2</accession>
<dbReference type="PANTHER" id="PTHR14021:SF15">
    <property type="entry name" value="IRON-SULFUR CLUSTER CO-CHAPERONE PROTEIN HSCB"/>
    <property type="match status" value="1"/>
</dbReference>
<feature type="domain" description="J" evidence="3">
    <location>
        <begin position="85"/>
        <end position="156"/>
    </location>
</feature>
<evidence type="ECO:0000313" key="4">
    <source>
        <dbReference type="EMBL" id="KAK4473417.1"/>
    </source>
</evidence>
<dbReference type="GO" id="GO:0044571">
    <property type="term" value="P:[2Fe-2S] cluster assembly"/>
    <property type="evidence" value="ECO:0007669"/>
    <property type="project" value="InterPro"/>
</dbReference>
<dbReference type="Proteomes" id="UP001292079">
    <property type="component" value="Unassembled WGS sequence"/>
</dbReference>
<organism evidence="4 5">
    <name type="scientific">Schistosoma mekongi</name>
    <name type="common">Parasitic worm</name>
    <dbReference type="NCBI Taxonomy" id="38744"/>
    <lineage>
        <taxon>Eukaryota</taxon>
        <taxon>Metazoa</taxon>
        <taxon>Spiralia</taxon>
        <taxon>Lophotrochozoa</taxon>
        <taxon>Platyhelminthes</taxon>
        <taxon>Trematoda</taxon>
        <taxon>Digenea</taxon>
        <taxon>Strigeidida</taxon>
        <taxon>Schistosomatoidea</taxon>
        <taxon>Schistosomatidae</taxon>
        <taxon>Schistosoma</taxon>
    </lineage>
</organism>
<keyword evidence="5" id="KW-1185">Reference proteome</keyword>
<proteinExistence type="inferred from homology"/>
<evidence type="ECO:0000256" key="2">
    <source>
        <dbReference type="ARBA" id="ARBA00023186"/>
    </source>
</evidence>
<dbReference type="Pfam" id="PF07743">
    <property type="entry name" value="HSCB_C"/>
    <property type="match status" value="1"/>
</dbReference>
<dbReference type="InterPro" id="IPR009073">
    <property type="entry name" value="HscB_oligo_C"/>
</dbReference>
<dbReference type="SUPFAM" id="SSF47144">
    <property type="entry name" value="HSC20 (HSCB), C-terminal oligomerisation domain"/>
    <property type="match status" value="1"/>
</dbReference>
<dbReference type="Gene3D" id="1.10.287.110">
    <property type="entry name" value="DnaJ domain"/>
    <property type="match status" value="1"/>
</dbReference>
<dbReference type="GO" id="GO:0051259">
    <property type="term" value="P:protein complex oligomerization"/>
    <property type="evidence" value="ECO:0007669"/>
    <property type="project" value="InterPro"/>
</dbReference>
<name>A0AAE1ZGJ2_SCHME</name>
<comment type="similarity">
    <text evidence="1">Belongs to the HscB family.</text>
</comment>
<dbReference type="GO" id="GO:0005739">
    <property type="term" value="C:mitochondrion"/>
    <property type="evidence" value="ECO:0007669"/>
    <property type="project" value="TreeGrafter"/>
</dbReference>
<reference evidence="4" key="1">
    <citation type="submission" date="2022-04" db="EMBL/GenBank/DDBJ databases">
        <authorList>
            <person name="Xu L."/>
            <person name="Lv Z."/>
        </authorList>
    </citation>
    <scope>NUCLEOTIDE SEQUENCE</scope>
    <source>
        <strain evidence="4">LV_2022a</strain>
    </source>
</reference>